<comment type="similarity">
    <text evidence="2">Belongs to the polysaccharide deacetylase family.</text>
</comment>
<dbReference type="GO" id="GO:0005975">
    <property type="term" value="P:carbohydrate metabolic process"/>
    <property type="evidence" value="ECO:0007669"/>
    <property type="project" value="InterPro"/>
</dbReference>
<proteinExistence type="inferred from homology"/>
<evidence type="ECO:0000256" key="1">
    <source>
        <dbReference type="ARBA" id="ARBA00003236"/>
    </source>
</evidence>
<evidence type="ECO:0000313" key="7">
    <source>
        <dbReference type="Proteomes" id="UP000626220"/>
    </source>
</evidence>
<organism evidence="6 7">
    <name type="scientific">Seohaeicola zhoushanensis</name>
    <dbReference type="NCBI Taxonomy" id="1569283"/>
    <lineage>
        <taxon>Bacteria</taxon>
        <taxon>Pseudomonadati</taxon>
        <taxon>Pseudomonadota</taxon>
        <taxon>Alphaproteobacteria</taxon>
        <taxon>Rhodobacterales</taxon>
        <taxon>Roseobacteraceae</taxon>
        <taxon>Seohaeicola</taxon>
    </lineage>
</organism>
<dbReference type="CDD" id="cd10938">
    <property type="entry name" value="CE4_HpPgdA_like"/>
    <property type="match status" value="1"/>
</dbReference>
<evidence type="ECO:0000256" key="4">
    <source>
        <dbReference type="ARBA" id="ARBA00032976"/>
    </source>
</evidence>
<dbReference type="GO" id="GO:0016810">
    <property type="term" value="F:hydrolase activity, acting on carbon-nitrogen (but not peptide) bonds"/>
    <property type="evidence" value="ECO:0007669"/>
    <property type="project" value="InterPro"/>
</dbReference>
<dbReference type="RefSeq" id="WP_189678810.1">
    <property type="nucleotide sequence ID" value="NZ_BNCJ01000002.1"/>
</dbReference>
<dbReference type="Gene3D" id="3.20.20.370">
    <property type="entry name" value="Glycoside hydrolase/deacetylase"/>
    <property type="match status" value="1"/>
</dbReference>
<dbReference type="InterPro" id="IPR011330">
    <property type="entry name" value="Glyco_hydro/deAcase_b/a-brl"/>
</dbReference>
<dbReference type="Proteomes" id="UP000626220">
    <property type="component" value="Unassembled WGS sequence"/>
</dbReference>
<evidence type="ECO:0000313" key="6">
    <source>
        <dbReference type="EMBL" id="GHF39342.1"/>
    </source>
</evidence>
<dbReference type="PROSITE" id="PS51677">
    <property type="entry name" value="NODB"/>
    <property type="match status" value="1"/>
</dbReference>
<dbReference type="SUPFAM" id="SSF88713">
    <property type="entry name" value="Glycoside hydrolase/deacetylase"/>
    <property type="match status" value="1"/>
</dbReference>
<evidence type="ECO:0000259" key="5">
    <source>
        <dbReference type="PROSITE" id="PS51677"/>
    </source>
</evidence>
<evidence type="ECO:0000256" key="2">
    <source>
        <dbReference type="ARBA" id="ARBA00010973"/>
    </source>
</evidence>
<dbReference type="PANTHER" id="PTHR47561:SF1">
    <property type="entry name" value="POLYSACCHARIDE DEACETYLASE FAMILY PROTEIN (AFU_ORTHOLOGUE AFUA_6G05030)"/>
    <property type="match status" value="1"/>
</dbReference>
<dbReference type="EMBL" id="BNCJ01000002">
    <property type="protein sequence ID" value="GHF39342.1"/>
    <property type="molecule type" value="Genomic_DNA"/>
</dbReference>
<evidence type="ECO:0000256" key="3">
    <source>
        <dbReference type="ARBA" id="ARBA00020071"/>
    </source>
</evidence>
<feature type="domain" description="NodB homology" evidence="5">
    <location>
        <begin position="32"/>
        <end position="255"/>
    </location>
</feature>
<dbReference type="InterPro" id="IPR037950">
    <property type="entry name" value="PgdA-like"/>
</dbReference>
<accession>A0A8J3GUD6</accession>
<keyword evidence="7" id="KW-1185">Reference proteome</keyword>
<dbReference type="AlphaFoldDB" id="A0A8J3GUD6"/>
<protein>
    <recommendedName>
        <fullName evidence="3">Chitooligosaccharide deacetylase</fullName>
    </recommendedName>
    <alternativeName>
        <fullName evidence="4">Nodulation protein B</fullName>
    </alternativeName>
</protein>
<comment type="caution">
    <text evidence="6">The sequence shown here is derived from an EMBL/GenBank/DDBJ whole genome shotgun (WGS) entry which is preliminary data.</text>
</comment>
<reference evidence="6" key="2">
    <citation type="submission" date="2020-09" db="EMBL/GenBank/DDBJ databases">
        <authorList>
            <person name="Sun Q."/>
            <person name="Kim S."/>
        </authorList>
    </citation>
    <scope>NUCLEOTIDE SEQUENCE</scope>
    <source>
        <strain evidence="6">KCTC 42650</strain>
    </source>
</reference>
<dbReference type="InterPro" id="IPR002509">
    <property type="entry name" value="NODB_dom"/>
</dbReference>
<dbReference type="Pfam" id="PF01522">
    <property type="entry name" value="Polysacc_deac_1"/>
    <property type="match status" value="1"/>
</dbReference>
<dbReference type="PANTHER" id="PTHR47561">
    <property type="entry name" value="POLYSACCHARIDE DEACETYLASE FAMILY PROTEIN (AFU_ORTHOLOGUE AFUA_6G05030)"/>
    <property type="match status" value="1"/>
</dbReference>
<comment type="function">
    <text evidence="1">Is involved in generating a small heat-stable compound (Nod), an acylated oligomer of N-acetylglucosamine, that stimulates mitosis in various plant protoplasts.</text>
</comment>
<sequence length="272" mass="31501">MSFTSQGFPMMLTFDLDCETMWTARDPEAYMRPILMSQGAYGWKRGVWRVMDVLRRYDIKSTFFVPGLVVEAHPEVIEALLKEGHEIAHHSHTHRWIVTLTPEEEREEMELAQQAIIKATGQAPKGWRSPAAEVTSLTMDLIKEYGFAYSSNFFDDDAPYMLKVRGQEIDCVELPFRYINTDSPYFQFAKILPGRTITSPRQVLDTWSWEFDTLYAEDRMMVLACHPEFIGQPSGAILLDRFIQHILKHENVWIDRCDRIAADMAVKLRAAE</sequence>
<name>A0A8J3GUD6_9RHOB</name>
<reference evidence="6" key="1">
    <citation type="journal article" date="2014" name="Int. J. Syst. Evol. Microbiol.">
        <title>Complete genome sequence of Corynebacterium casei LMG S-19264T (=DSM 44701T), isolated from a smear-ripened cheese.</title>
        <authorList>
            <consortium name="US DOE Joint Genome Institute (JGI-PGF)"/>
            <person name="Walter F."/>
            <person name="Albersmeier A."/>
            <person name="Kalinowski J."/>
            <person name="Ruckert C."/>
        </authorList>
    </citation>
    <scope>NUCLEOTIDE SEQUENCE</scope>
    <source>
        <strain evidence="6">KCTC 42650</strain>
    </source>
</reference>
<gene>
    <name evidence="6" type="ORF">GCM10017056_08520</name>
</gene>